<gene>
    <name evidence="2" type="ORF">EV675_2718</name>
</gene>
<dbReference type="InterPro" id="IPR042100">
    <property type="entry name" value="Bug_dom1"/>
</dbReference>
<dbReference type="AlphaFoldDB" id="A0A4Q7NQ20"/>
<dbReference type="InterPro" id="IPR005064">
    <property type="entry name" value="BUG"/>
</dbReference>
<dbReference type="Pfam" id="PF03401">
    <property type="entry name" value="TctC"/>
    <property type="match status" value="1"/>
</dbReference>
<evidence type="ECO:0000313" key="3">
    <source>
        <dbReference type="Proteomes" id="UP000292445"/>
    </source>
</evidence>
<dbReference type="EMBL" id="SGXC01000001">
    <property type="protein sequence ID" value="RZS86670.1"/>
    <property type="molecule type" value="Genomic_DNA"/>
</dbReference>
<accession>A0A4Q7NQ20</accession>
<protein>
    <submittedName>
        <fullName evidence="2">Tripartite-type tricarboxylate transporter receptor subunit TctC</fullName>
    </submittedName>
</protein>
<evidence type="ECO:0000313" key="2">
    <source>
        <dbReference type="EMBL" id="RZS86670.1"/>
    </source>
</evidence>
<reference evidence="2 3" key="1">
    <citation type="submission" date="2019-02" db="EMBL/GenBank/DDBJ databases">
        <title>Genomic Encyclopedia of Type Strains, Phase IV (KMG-IV): sequencing the most valuable type-strain genomes for metagenomic binning, comparative biology and taxonomic classification.</title>
        <authorList>
            <person name="Goeker M."/>
        </authorList>
    </citation>
    <scope>NUCLEOTIDE SEQUENCE [LARGE SCALE GENOMIC DNA]</scope>
    <source>
        <strain evidence="2 3">K24</strain>
    </source>
</reference>
<keyword evidence="2" id="KW-0675">Receptor</keyword>
<keyword evidence="3" id="KW-1185">Reference proteome</keyword>
<dbReference type="Gene3D" id="3.40.190.10">
    <property type="entry name" value="Periplasmic binding protein-like II"/>
    <property type="match status" value="1"/>
</dbReference>
<name>A0A4Q7NQ20_9BURK</name>
<dbReference type="Gene3D" id="3.40.190.150">
    <property type="entry name" value="Bordetella uptake gene, domain 1"/>
    <property type="match status" value="1"/>
</dbReference>
<dbReference type="RefSeq" id="WP_165404586.1">
    <property type="nucleotide sequence ID" value="NZ_SGXC01000001.1"/>
</dbReference>
<dbReference type="Proteomes" id="UP000292445">
    <property type="component" value="Unassembled WGS sequence"/>
</dbReference>
<dbReference type="PANTHER" id="PTHR42928">
    <property type="entry name" value="TRICARBOXYLATE-BINDING PROTEIN"/>
    <property type="match status" value="1"/>
</dbReference>
<proteinExistence type="inferred from homology"/>
<evidence type="ECO:0000256" key="1">
    <source>
        <dbReference type="ARBA" id="ARBA00006987"/>
    </source>
</evidence>
<comment type="similarity">
    <text evidence="1">Belongs to the UPF0065 (bug) family.</text>
</comment>
<dbReference type="SUPFAM" id="SSF53850">
    <property type="entry name" value="Periplasmic binding protein-like II"/>
    <property type="match status" value="1"/>
</dbReference>
<comment type="caution">
    <text evidence="2">The sequence shown here is derived from an EMBL/GenBank/DDBJ whole genome shotgun (WGS) entry which is preliminary data.</text>
</comment>
<dbReference type="CDD" id="cd13578">
    <property type="entry name" value="PBP2_Bug27"/>
    <property type="match status" value="1"/>
</dbReference>
<dbReference type="PANTHER" id="PTHR42928:SF5">
    <property type="entry name" value="BLR1237 PROTEIN"/>
    <property type="match status" value="1"/>
</dbReference>
<organism evidence="2 3">
    <name type="scientific">Pigmentiphaga kullae</name>
    <dbReference type="NCBI Taxonomy" id="151784"/>
    <lineage>
        <taxon>Bacteria</taxon>
        <taxon>Pseudomonadati</taxon>
        <taxon>Pseudomonadota</taxon>
        <taxon>Betaproteobacteria</taxon>
        <taxon>Burkholderiales</taxon>
        <taxon>Alcaligenaceae</taxon>
        <taxon>Pigmentiphaga</taxon>
    </lineage>
</organism>
<sequence length="333" mass="35328">MKQTIDTWSKHAQSTLRLAACLATLSVVIPDVHASTYPSEAVRIVVPYAAGGANDTLGRVIAQGLGEVFKQTFYVDNRPGAGQVIGTDYVVRAAPNGSTLLLGGVTHAINASLLSKLPYDSVKSLTPAVVLATSPLVCVTSAAQGIKDMRSLVRAARENPNKFSYASSGNGAPGHLTVESIKHATGISMLHVPYKGASQPTTDLLSGRVHFYCVSPIPVLPYIKDGSLVALAVTTSERSPVLPDVPTLRETGIDVPDIGTWYALFAPAGTPAEIVEKINEAGRQVLQQPNVQKTLRENGLTAIGNSRDEASRYLITEIGKWRSMIHAAGIRPD</sequence>
<dbReference type="PIRSF" id="PIRSF017082">
    <property type="entry name" value="YflP"/>
    <property type="match status" value="1"/>
</dbReference>